<proteinExistence type="predicted"/>
<comment type="caution">
    <text evidence="1">The sequence shown here is derived from an EMBL/GenBank/DDBJ whole genome shotgun (WGS) entry which is preliminary data.</text>
</comment>
<reference evidence="1" key="1">
    <citation type="submission" date="2023-06" db="EMBL/GenBank/DDBJ databases">
        <title>Conoideocrella luteorostrata (Hypocreales: Clavicipitaceae), a potential biocontrol fungus for elongate hemlock scale in United States Christmas tree production areas.</title>
        <authorList>
            <person name="Barrett H."/>
            <person name="Lovett B."/>
            <person name="Macias A.M."/>
            <person name="Stajich J.E."/>
            <person name="Kasson M.T."/>
        </authorList>
    </citation>
    <scope>NUCLEOTIDE SEQUENCE</scope>
    <source>
        <strain evidence="1">ARSEF 14590</strain>
    </source>
</reference>
<sequence>FDDFNTLIDTVVSNAPDTDIWTAVINLIEAVNPSTPPPTSIIPTGFGTPVSRSSSRLADSETRDIIERELFYEIRNCTHRGVPGFFEKHYNLAK</sequence>
<dbReference type="EMBL" id="JASWJB010000563">
    <property type="protein sequence ID" value="KAK2589748.1"/>
    <property type="molecule type" value="Genomic_DNA"/>
</dbReference>
<name>A0AAJ0CAX5_9HYPO</name>
<gene>
    <name evidence="1" type="ORF">QQS21_012574</name>
</gene>
<dbReference type="Proteomes" id="UP001251528">
    <property type="component" value="Unassembled WGS sequence"/>
</dbReference>
<accession>A0AAJ0CAX5</accession>
<evidence type="ECO:0000313" key="2">
    <source>
        <dbReference type="Proteomes" id="UP001251528"/>
    </source>
</evidence>
<feature type="non-terminal residue" evidence="1">
    <location>
        <position position="1"/>
    </location>
</feature>
<organism evidence="1 2">
    <name type="scientific">Conoideocrella luteorostrata</name>
    <dbReference type="NCBI Taxonomy" id="1105319"/>
    <lineage>
        <taxon>Eukaryota</taxon>
        <taxon>Fungi</taxon>
        <taxon>Dikarya</taxon>
        <taxon>Ascomycota</taxon>
        <taxon>Pezizomycotina</taxon>
        <taxon>Sordariomycetes</taxon>
        <taxon>Hypocreomycetidae</taxon>
        <taxon>Hypocreales</taxon>
        <taxon>Clavicipitaceae</taxon>
        <taxon>Conoideocrella</taxon>
    </lineage>
</organism>
<dbReference type="AlphaFoldDB" id="A0AAJ0CAX5"/>
<evidence type="ECO:0000313" key="1">
    <source>
        <dbReference type="EMBL" id="KAK2589748.1"/>
    </source>
</evidence>
<protein>
    <submittedName>
        <fullName evidence="1">Uncharacterized protein</fullName>
    </submittedName>
</protein>
<keyword evidence="2" id="KW-1185">Reference proteome</keyword>